<proteinExistence type="predicted"/>
<reference evidence="1" key="1">
    <citation type="journal article" date="2014" name="Front. Microbiol.">
        <title>High frequency of phylogenetically diverse reductive dehalogenase-homologous genes in deep subseafloor sedimentary metagenomes.</title>
        <authorList>
            <person name="Kawai M."/>
            <person name="Futagami T."/>
            <person name="Toyoda A."/>
            <person name="Takaki Y."/>
            <person name="Nishi S."/>
            <person name="Hori S."/>
            <person name="Arai W."/>
            <person name="Tsubouchi T."/>
            <person name="Morono Y."/>
            <person name="Uchiyama I."/>
            <person name="Ito T."/>
            <person name="Fujiyama A."/>
            <person name="Inagaki F."/>
            <person name="Takami H."/>
        </authorList>
    </citation>
    <scope>NUCLEOTIDE SEQUENCE</scope>
    <source>
        <strain evidence="1">Expedition CK06-06</strain>
    </source>
</reference>
<feature type="non-terminal residue" evidence="1">
    <location>
        <position position="1"/>
    </location>
</feature>
<gene>
    <name evidence="1" type="ORF">S01H4_30673</name>
</gene>
<name>X1ASZ5_9ZZZZ</name>
<evidence type="ECO:0000313" key="1">
    <source>
        <dbReference type="EMBL" id="GAG75398.1"/>
    </source>
</evidence>
<sequence>HTIHLSLGTFGRKELLPSEEILEITTMCGHHCISPQSVKYYVELIKSGKISVENAAKKLSKPCVCGIFNPTRAITLLNKLSGIFS</sequence>
<dbReference type="AlphaFoldDB" id="X1ASZ5"/>
<protein>
    <submittedName>
        <fullName evidence="1">Uncharacterized protein</fullName>
    </submittedName>
</protein>
<accession>X1ASZ5</accession>
<dbReference type="EMBL" id="BART01015853">
    <property type="protein sequence ID" value="GAG75398.1"/>
    <property type="molecule type" value="Genomic_DNA"/>
</dbReference>
<organism evidence="1">
    <name type="scientific">marine sediment metagenome</name>
    <dbReference type="NCBI Taxonomy" id="412755"/>
    <lineage>
        <taxon>unclassified sequences</taxon>
        <taxon>metagenomes</taxon>
        <taxon>ecological metagenomes</taxon>
    </lineage>
</organism>
<comment type="caution">
    <text evidence="1">The sequence shown here is derived from an EMBL/GenBank/DDBJ whole genome shotgun (WGS) entry which is preliminary data.</text>
</comment>